<dbReference type="EMBL" id="JACIIZ010000040">
    <property type="protein sequence ID" value="MBB6255430.1"/>
    <property type="molecule type" value="Genomic_DNA"/>
</dbReference>
<dbReference type="Gene3D" id="1.10.150.130">
    <property type="match status" value="1"/>
</dbReference>
<dbReference type="GO" id="GO:0006310">
    <property type="term" value="P:DNA recombination"/>
    <property type="evidence" value="ECO:0007669"/>
    <property type="project" value="UniProtKB-KW"/>
</dbReference>
<name>A0A7X0B6D6_9PROT</name>
<dbReference type="PROSITE" id="PS51898">
    <property type="entry name" value="TYR_RECOMBINASE"/>
    <property type="match status" value="1"/>
</dbReference>
<dbReference type="InterPro" id="IPR050090">
    <property type="entry name" value="Tyrosine_recombinase_XerCD"/>
</dbReference>
<evidence type="ECO:0000256" key="3">
    <source>
        <dbReference type="ARBA" id="ARBA00023172"/>
    </source>
</evidence>
<gene>
    <name evidence="5" type="ORF">FHS74_006029</name>
</gene>
<keyword evidence="3" id="KW-0233">DNA recombination</keyword>
<dbReference type="InterPro" id="IPR011010">
    <property type="entry name" value="DNA_brk_join_enz"/>
</dbReference>
<feature type="domain" description="Tyr recombinase" evidence="4">
    <location>
        <begin position="193"/>
        <end position="364"/>
    </location>
</feature>
<keyword evidence="2" id="KW-0238">DNA-binding</keyword>
<reference evidence="5 6" key="1">
    <citation type="submission" date="2020-08" db="EMBL/GenBank/DDBJ databases">
        <title>Genomic Encyclopedia of Type Strains, Phase IV (KMG-IV): sequencing the most valuable type-strain genomes for metagenomic binning, comparative biology and taxonomic classification.</title>
        <authorList>
            <person name="Goeker M."/>
        </authorList>
    </citation>
    <scope>NUCLEOTIDE SEQUENCE [LARGE SCALE GENOMIC DNA]</scope>
    <source>
        <strain evidence="5 6">DSM 22198</strain>
    </source>
</reference>
<evidence type="ECO:0000256" key="1">
    <source>
        <dbReference type="ARBA" id="ARBA00022908"/>
    </source>
</evidence>
<dbReference type="InterPro" id="IPR013762">
    <property type="entry name" value="Integrase-like_cat_sf"/>
</dbReference>
<dbReference type="Pfam" id="PF00589">
    <property type="entry name" value="Phage_integrase"/>
    <property type="match status" value="1"/>
</dbReference>
<protein>
    <submittedName>
        <fullName evidence="5">Integrase</fullName>
    </submittedName>
</protein>
<dbReference type="RefSeq" id="WP_184807938.1">
    <property type="nucleotide sequence ID" value="NZ_JACIIZ010000040.1"/>
</dbReference>
<dbReference type="GO" id="GO:0003677">
    <property type="term" value="F:DNA binding"/>
    <property type="evidence" value="ECO:0007669"/>
    <property type="project" value="UniProtKB-KW"/>
</dbReference>
<dbReference type="CDD" id="cd00796">
    <property type="entry name" value="INT_Rci_Hp1_C"/>
    <property type="match status" value="1"/>
</dbReference>
<organism evidence="5 6">
    <name type="scientific">Nitrospirillum iridis</name>
    <dbReference type="NCBI Taxonomy" id="765888"/>
    <lineage>
        <taxon>Bacteria</taxon>
        <taxon>Pseudomonadati</taxon>
        <taxon>Pseudomonadota</taxon>
        <taxon>Alphaproteobacteria</taxon>
        <taxon>Rhodospirillales</taxon>
        <taxon>Azospirillaceae</taxon>
        <taxon>Nitrospirillum</taxon>
    </lineage>
</organism>
<keyword evidence="1" id="KW-0229">DNA integration</keyword>
<proteinExistence type="predicted"/>
<keyword evidence="6" id="KW-1185">Reference proteome</keyword>
<evidence type="ECO:0000313" key="5">
    <source>
        <dbReference type="EMBL" id="MBB6255430.1"/>
    </source>
</evidence>
<evidence type="ECO:0000259" key="4">
    <source>
        <dbReference type="PROSITE" id="PS51898"/>
    </source>
</evidence>
<dbReference type="PANTHER" id="PTHR30349:SF94">
    <property type="entry name" value="INTEGRASE_RECOMBINASE HI_1414-RELATED"/>
    <property type="match status" value="1"/>
</dbReference>
<dbReference type="InterPro" id="IPR010998">
    <property type="entry name" value="Integrase_recombinase_N"/>
</dbReference>
<dbReference type="Gene3D" id="1.10.443.10">
    <property type="entry name" value="Intergrase catalytic core"/>
    <property type="match status" value="1"/>
</dbReference>
<dbReference type="AlphaFoldDB" id="A0A7X0B6D6"/>
<dbReference type="SUPFAM" id="SSF56349">
    <property type="entry name" value="DNA breaking-rejoining enzymes"/>
    <property type="match status" value="1"/>
</dbReference>
<dbReference type="Proteomes" id="UP000539175">
    <property type="component" value="Unassembled WGS sequence"/>
</dbReference>
<dbReference type="InterPro" id="IPR002104">
    <property type="entry name" value="Integrase_catalytic"/>
</dbReference>
<accession>A0A7X0B6D6</accession>
<comment type="caution">
    <text evidence="5">The sequence shown here is derived from an EMBL/GenBank/DDBJ whole genome shotgun (WGS) entry which is preliminary data.</text>
</comment>
<dbReference type="GO" id="GO:0015074">
    <property type="term" value="P:DNA integration"/>
    <property type="evidence" value="ECO:0007669"/>
    <property type="project" value="UniProtKB-KW"/>
</dbReference>
<sequence>MGRPRSDIAADPVTGKPLASGVSYRGPGQYRARKMVDGRHITKTFPKAALAARWLAEVEVDHRRGVFLDRSEAERLTLGDVIRRYQEEILGVNSEKRGAEKERGHLKIVLEDAVCQIRMARLRPTDLAQYRDRMKALDYAPATTVRRLNLLQTIIQHARREWDVNLAENPAQMVKRPNGADHKRDRIFRDDANSGTAMALSEEQRLLNACDAETNPLLGPIVRFAIATAMRQGEIVGLRWEDIDIRKHTAIVRGAAGTVTKNGDVREIPLLPDALVLLTDLGLRKGGRVFPIDQNVLKMRYRRAVQKAGITNLTFHDLRHIATSRLARIYTNPLDLKRVTGHRDLKSLDRYYHATAADLAIMGGAPATNGLRTLEHRSGGASVPISSDVPAS</sequence>
<dbReference type="PANTHER" id="PTHR30349">
    <property type="entry name" value="PHAGE INTEGRASE-RELATED"/>
    <property type="match status" value="1"/>
</dbReference>
<evidence type="ECO:0000256" key="2">
    <source>
        <dbReference type="ARBA" id="ARBA00023125"/>
    </source>
</evidence>
<evidence type="ECO:0000313" key="6">
    <source>
        <dbReference type="Proteomes" id="UP000539175"/>
    </source>
</evidence>